<feature type="region of interest" description="Disordered" evidence="8">
    <location>
        <begin position="24"/>
        <end position="54"/>
    </location>
</feature>
<accession>A0A383D579</accession>
<reference evidence="9" key="1">
    <citation type="submission" date="2018-05" db="EMBL/GenBank/DDBJ databases">
        <authorList>
            <person name="Lanie J.A."/>
            <person name="Ng W.-L."/>
            <person name="Kazmierczak K.M."/>
            <person name="Andrzejewski T.M."/>
            <person name="Davidsen T.M."/>
            <person name="Wayne K.J."/>
            <person name="Tettelin H."/>
            <person name="Glass J.I."/>
            <person name="Rusch D."/>
            <person name="Podicherti R."/>
            <person name="Tsui H.-C.T."/>
            <person name="Winkler M.E."/>
        </authorList>
    </citation>
    <scope>NUCLEOTIDE SEQUENCE</scope>
</reference>
<keyword evidence="5" id="KW-1133">Transmembrane helix</keyword>
<dbReference type="EMBL" id="UINC01214306">
    <property type="protein sequence ID" value="SVE39474.1"/>
    <property type="molecule type" value="Genomic_DNA"/>
</dbReference>
<dbReference type="GO" id="GO:0015031">
    <property type="term" value="P:protein transport"/>
    <property type="evidence" value="ECO:0007669"/>
    <property type="project" value="UniProtKB-KW"/>
</dbReference>
<feature type="compositionally biased region" description="Basic and acidic residues" evidence="8">
    <location>
        <begin position="43"/>
        <end position="54"/>
    </location>
</feature>
<keyword evidence="2" id="KW-0813">Transport</keyword>
<evidence type="ECO:0000256" key="6">
    <source>
        <dbReference type="ARBA" id="ARBA00023010"/>
    </source>
</evidence>
<evidence type="ECO:0000256" key="7">
    <source>
        <dbReference type="ARBA" id="ARBA00023136"/>
    </source>
</evidence>
<evidence type="ECO:0000256" key="3">
    <source>
        <dbReference type="ARBA" id="ARBA00022692"/>
    </source>
</evidence>
<dbReference type="Gene3D" id="1.20.5.3310">
    <property type="match status" value="1"/>
</dbReference>
<evidence type="ECO:0000313" key="9">
    <source>
        <dbReference type="EMBL" id="SVE39474.1"/>
    </source>
</evidence>
<dbReference type="PANTHER" id="PTHR42982:SF1">
    <property type="entry name" value="SEC-INDEPENDENT PROTEIN TRANSLOCASE PROTEIN TATA"/>
    <property type="match status" value="1"/>
</dbReference>
<dbReference type="Pfam" id="PF02416">
    <property type="entry name" value="TatA_B_E"/>
    <property type="match status" value="1"/>
</dbReference>
<evidence type="ECO:0000256" key="5">
    <source>
        <dbReference type="ARBA" id="ARBA00022989"/>
    </source>
</evidence>
<keyword evidence="3" id="KW-0812">Transmembrane</keyword>
<evidence type="ECO:0000256" key="1">
    <source>
        <dbReference type="ARBA" id="ARBA00004167"/>
    </source>
</evidence>
<evidence type="ECO:0000256" key="2">
    <source>
        <dbReference type="ARBA" id="ARBA00022448"/>
    </source>
</evidence>
<dbReference type="GO" id="GO:0016020">
    <property type="term" value="C:membrane"/>
    <property type="evidence" value="ECO:0007669"/>
    <property type="project" value="UniProtKB-ARBA"/>
</dbReference>
<dbReference type="AlphaFoldDB" id="A0A383D579"/>
<evidence type="ECO:0000256" key="8">
    <source>
        <dbReference type="SAM" id="MobiDB-lite"/>
    </source>
</evidence>
<keyword evidence="6" id="KW-0811">Translocation</keyword>
<keyword evidence="4" id="KW-0653">Protein transport</keyword>
<organism evidence="9">
    <name type="scientific">marine metagenome</name>
    <dbReference type="NCBI Taxonomy" id="408172"/>
    <lineage>
        <taxon>unclassified sequences</taxon>
        <taxon>metagenomes</taxon>
        <taxon>ecological metagenomes</taxon>
    </lineage>
</organism>
<keyword evidence="7" id="KW-0472">Membrane</keyword>
<evidence type="ECO:0000256" key="4">
    <source>
        <dbReference type="ARBA" id="ARBA00022927"/>
    </source>
</evidence>
<sequence>MLIFGAKRLPEIGSSLGKGIRTFKSSVTGEDEEKPTVGTETAGKTDEENRYSGF</sequence>
<gene>
    <name evidence="9" type="ORF">METZ01_LOCUS492328</name>
</gene>
<evidence type="ECO:0008006" key="10">
    <source>
        <dbReference type="Google" id="ProtNLM"/>
    </source>
</evidence>
<proteinExistence type="predicted"/>
<dbReference type="InterPro" id="IPR003369">
    <property type="entry name" value="TatA/B/E"/>
</dbReference>
<comment type="subcellular location">
    <subcellularLocation>
        <location evidence="1">Membrane</location>
        <topology evidence="1">Single-pass membrane protein</topology>
    </subcellularLocation>
</comment>
<protein>
    <recommendedName>
        <fullName evidence="10">Sec-independent protein translocase protein TatA</fullName>
    </recommendedName>
</protein>
<dbReference type="PANTHER" id="PTHR42982">
    <property type="entry name" value="SEC-INDEPENDENT PROTEIN TRANSLOCASE PROTEIN TATA"/>
    <property type="match status" value="1"/>
</dbReference>
<name>A0A383D579_9ZZZZ</name>